<name>A0ABW2NAA7_9BACL</name>
<proteinExistence type="predicted"/>
<dbReference type="SUPFAM" id="SSF140731">
    <property type="entry name" value="PA2201 C-terminal domain-like"/>
    <property type="match status" value="1"/>
</dbReference>
<evidence type="ECO:0000313" key="4">
    <source>
        <dbReference type="Proteomes" id="UP001596483"/>
    </source>
</evidence>
<feature type="domain" description="PoNi N-terminal" evidence="1">
    <location>
        <begin position="3"/>
        <end position="121"/>
    </location>
</feature>
<gene>
    <name evidence="3" type="ORF">ACFQQH_03365</name>
</gene>
<dbReference type="Pfam" id="PF08928">
    <property type="entry name" value="PoNi_N"/>
    <property type="match status" value="1"/>
</dbReference>
<reference evidence="4" key="1">
    <citation type="journal article" date="2019" name="Int. J. Syst. Evol. Microbiol.">
        <title>The Global Catalogue of Microorganisms (GCM) 10K type strain sequencing project: providing services to taxonomists for standard genome sequencing and annotation.</title>
        <authorList>
            <consortium name="The Broad Institute Genomics Platform"/>
            <consortium name="The Broad Institute Genome Sequencing Center for Infectious Disease"/>
            <person name="Wu L."/>
            <person name="Ma J."/>
        </authorList>
    </citation>
    <scope>NUCLEOTIDE SEQUENCE [LARGE SCALE GENOMIC DNA]</scope>
    <source>
        <strain evidence="4">JCM 4738</strain>
    </source>
</reference>
<keyword evidence="4" id="KW-1185">Reference proteome</keyword>
<feature type="domain" description="PoNi C-terminal" evidence="2">
    <location>
        <begin position="131"/>
        <end position="233"/>
    </location>
</feature>
<accession>A0ABW2NAA7</accession>
<evidence type="ECO:0000259" key="1">
    <source>
        <dbReference type="Pfam" id="PF08928"/>
    </source>
</evidence>
<evidence type="ECO:0000259" key="2">
    <source>
        <dbReference type="Pfam" id="PF08929"/>
    </source>
</evidence>
<dbReference type="InterPro" id="IPR015025">
    <property type="entry name" value="PoNi_C"/>
</dbReference>
<dbReference type="RefSeq" id="WP_157294478.1">
    <property type="nucleotide sequence ID" value="NZ_JBHTCT010000007.1"/>
</dbReference>
<evidence type="ECO:0000313" key="3">
    <source>
        <dbReference type="EMBL" id="MFC7364199.1"/>
    </source>
</evidence>
<dbReference type="Proteomes" id="UP001596483">
    <property type="component" value="Unassembled WGS sequence"/>
</dbReference>
<dbReference type="InterPro" id="IPR028983">
    <property type="entry name" value="PA2201-like_C"/>
</dbReference>
<dbReference type="Gene3D" id="1.10.3920.10">
    <property type="entry name" value="PA2201 C-terminal domain-like"/>
    <property type="match status" value="1"/>
</dbReference>
<dbReference type="Pfam" id="PF08929">
    <property type="entry name" value="PoNi_C"/>
    <property type="match status" value="1"/>
</dbReference>
<protein>
    <submittedName>
        <fullName evidence="3">PoNe immunity protein domain-containing protein</fullName>
    </submittedName>
</protein>
<dbReference type="EMBL" id="JBHTCT010000007">
    <property type="protein sequence ID" value="MFC7364199.1"/>
    <property type="molecule type" value="Genomic_DNA"/>
</dbReference>
<organism evidence="3 4">
    <name type="scientific">Bhargavaea changchunensis</name>
    <dbReference type="NCBI Taxonomy" id="2134037"/>
    <lineage>
        <taxon>Bacteria</taxon>
        <taxon>Bacillati</taxon>
        <taxon>Bacillota</taxon>
        <taxon>Bacilli</taxon>
        <taxon>Bacillales</taxon>
        <taxon>Caryophanaceae</taxon>
        <taxon>Bhargavaea</taxon>
    </lineage>
</organism>
<sequence length="238" mass="27907">MIRDHMKDADYFEGFLDFHDARIEKFENVAATLIEERGAEDKGVHSLFIALNVFYFSKLIAMYSAGRPLDEVKDFLPDVVNSMERSKDPLVHESYDYYVETIWLSSIGIMLEVDQGLWSRIEQLLSIYHDQDALAEFLLNRNMKSRKTKFFINRPYSKLYGVITSTHQDVKKLADYLRHHWYPAHDIAGWHDTHGIDDFVYHGYWSFESGAIVKILGLDDNSLKDVPYYPYDMVHYKG</sequence>
<dbReference type="InterPro" id="IPR015024">
    <property type="entry name" value="PoNi_N"/>
</dbReference>
<comment type="caution">
    <text evidence="3">The sequence shown here is derived from an EMBL/GenBank/DDBJ whole genome shotgun (WGS) entry which is preliminary data.</text>
</comment>